<keyword evidence="1" id="KW-0812">Transmembrane</keyword>
<protein>
    <submittedName>
        <fullName evidence="3">Uncharacterized protein</fullName>
    </submittedName>
</protein>
<accession>A0A0M3I1T7</accession>
<organism evidence="2 3">
    <name type="scientific">Ascaris lumbricoides</name>
    <name type="common">Giant roundworm</name>
    <dbReference type="NCBI Taxonomy" id="6252"/>
    <lineage>
        <taxon>Eukaryota</taxon>
        <taxon>Metazoa</taxon>
        <taxon>Ecdysozoa</taxon>
        <taxon>Nematoda</taxon>
        <taxon>Chromadorea</taxon>
        <taxon>Rhabditida</taxon>
        <taxon>Spirurina</taxon>
        <taxon>Ascaridomorpha</taxon>
        <taxon>Ascaridoidea</taxon>
        <taxon>Ascarididae</taxon>
        <taxon>Ascaris</taxon>
    </lineage>
</organism>
<reference evidence="3" key="1">
    <citation type="submission" date="2017-02" db="UniProtKB">
        <authorList>
            <consortium name="WormBaseParasite"/>
        </authorList>
    </citation>
    <scope>IDENTIFICATION</scope>
</reference>
<evidence type="ECO:0000256" key="1">
    <source>
        <dbReference type="SAM" id="Phobius"/>
    </source>
</evidence>
<dbReference type="Proteomes" id="UP000036681">
    <property type="component" value="Unplaced"/>
</dbReference>
<keyword evidence="1" id="KW-1133">Transmembrane helix</keyword>
<proteinExistence type="predicted"/>
<dbReference type="WBParaSite" id="ALUE_0001031501-mRNA-1">
    <property type="protein sequence ID" value="ALUE_0001031501-mRNA-1"/>
    <property type="gene ID" value="ALUE_0001031501"/>
</dbReference>
<dbReference type="AlphaFoldDB" id="A0A0M3I1T7"/>
<keyword evidence="2" id="KW-1185">Reference proteome</keyword>
<name>A0A0M3I1T7_ASCLU</name>
<keyword evidence="1" id="KW-0472">Membrane</keyword>
<feature type="transmembrane region" description="Helical" evidence="1">
    <location>
        <begin position="20"/>
        <end position="38"/>
    </location>
</feature>
<sequence>MLPCFDFVDIFSRANASLHFFLLCNTCISLTLFGFSGLKADYILFT</sequence>
<evidence type="ECO:0000313" key="3">
    <source>
        <dbReference type="WBParaSite" id="ALUE_0001031501-mRNA-1"/>
    </source>
</evidence>
<evidence type="ECO:0000313" key="2">
    <source>
        <dbReference type="Proteomes" id="UP000036681"/>
    </source>
</evidence>